<dbReference type="Proteomes" id="UP001429357">
    <property type="component" value="Unassembled WGS sequence"/>
</dbReference>
<dbReference type="PROSITE" id="PS51464">
    <property type="entry name" value="SIS"/>
    <property type="match status" value="1"/>
</dbReference>
<evidence type="ECO:0000259" key="1">
    <source>
        <dbReference type="PROSITE" id="PS51464"/>
    </source>
</evidence>
<dbReference type="SUPFAM" id="SSF53697">
    <property type="entry name" value="SIS domain"/>
    <property type="match status" value="1"/>
</dbReference>
<dbReference type="InterPro" id="IPR035472">
    <property type="entry name" value="RpiR-like_SIS"/>
</dbReference>
<dbReference type="PANTHER" id="PTHR30514:SF21">
    <property type="entry name" value="RPIR-FAMILY TRANSCRIPTIONAL REGULATOR"/>
    <property type="match status" value="1"/>
</dbReference>
<dbReference type="PANTHER" id="PTHR30514">
    <property type="entry name" value="GLUCOKINASE"/>
    <property type="match status" value="1"/>
</dbReference>
<reference evidence="2 3" key="2">
    <citation type="submission" date="2024-02" db="EMBL/GenBank/DDBJ databases">
        <title>The Genome Sequence of Enterococcus diestrammenae JM9A.</title>
        <authorList>
            <person name="Earl A."/>
            <person name="Manson A."/>
            <person name="Gilmore M."/>
            <person name="Sanders J."/>
            <person name="Shea T."/>
            <person name="Howe W."/>
            <person name="Livny J."/>
            <person name="Cuomo C."/>
            <person name="Neafsey D."/>
            <person name="Birren B."/>
        </authorList>
    </citation>
    <scope>NUCLEOTIDE SEQUENCE [LARGE SCALE GENOMIC DNA]</scope>
    <source>
        <strain evidence="2 3">JM9A</strain>
    </source>
</reference>
<dbReference type="InterPro" id="IPR046348">
    <property type="entry name" value="SIS_dom_sf"/>
</dbReference>
<keyword evidence="3" id="KW-1185">Reference proteome</keyword>
<dbReference type="Gene3D" id="3.40.50.10490">
    <property type="entry name" value="Glucose-6-phosphate isomerase like protein, domain 1"/>
    <property type="match status" value="1"/>
</dbReference>
<proteinExistence type="predicted"/>
<organism evidence="2 3">
    <name type="scientific">Enterococcus diestrammenae</name>
    <dbReference type="NCBI Taxonomy" id="1155073"/>
    <lineage>
        <taxon>Bacteria</taxon>
        <taxon>Bacillati</taxon>
        <taxon>Bacillota</taxon>
        <taxon>Bacilli</taxon>
        <taxon>Lactobacillales</taxon>
        <taxon>Enterococcaceae</taxon>
        <taxon>Enterococcus</taxon>
    </lineage>
</organism>
<gene>
    <name evidence="2" type="ORF">BAU18_000265</name>
</gene>
<evidence type="ECO:0000313" key="2">
    <source>
        <dbReference type="EMBL" id="MEO1780714.1"/>
    </source>
</evidence>
<sequence length="201" mass="22799">MALFQSNSYFQSIYDQYLHIINSYQLMLNDQVIKNVVDAMKNADLIYIIGIGNSGFVAMDFANRLFRFGFKCFALNDESFIKMHASVAKSNDLFILISASGETPIIVETLKVLHNSGIHNLLISNYSISSASKYAQHTILFPSKYAQQSNFFISDLIAPTLLLDIIIAYLLSDASTQYLKTYQKTLDLVEYYEPSSDQEEH</sequence>
<dbReference type="CDD" id="cd05013">
    <property type="entry name" value="SIS_RpiR"/>
    <property type="match status" value="1"/>
</dbReference>
<evidence type="ECO:0000313" key="3">
    <source>
        <dbReference type="Proteomes" id="UP001429357"/>
    </source>
</evidence>
<dbReference type="RefSeq" id="WP_161869017.1">
    <property type="nucleotide sequence ID" value="NZ_MAEI02000001.1"/>
</dbReference>
<reference evidence="3" key="1">
    <citation type="submission" date="2016-06" db="EMBL/GenBank/DDBJ databases">
        <title>Four novel species of enterococci isolated from chicken manure.</title>
        <authorList>
            <person name="Van Tyne D."/>
        </authorList>
    </citation>
    <scope>NUCLEOTIDE SEQUENCE [LARGE SCALE GENOMIC DNA]</scope>
    <source>
        <strain evidence="3">JM9A</strain>
    </source>
</reference>
<dbReference type="InterPro" id="IPR001347">
    <property type="entry name" value="SIS_dom"/>
</dbReference>
<dbReference type="EMBL" id="MAEI02000001">
    <property type="protein sequence ID" value="MEO1780714.1"/>
    <property type="molecule type" value="Genomic_DNA"/>
</dbReference>
<name>A0ABV0EY44_9ENTE</name>
<dbReference type="Pfam" id="PF01380">
    <property type="entry name" value="SIS"/>
    <property type="match status" value="1"/>
</dbReference>
<accession>A0ABV0EY44</accession>
<protein>
    <recommendedName>
        <fullName evidence="1">SIS domain-containing protein</fullName>
    </recommendedName>
</protein>
<comment type="caution">
    <text evidence="2">The sequence shown here is derived from an EMBL/GenBank/DDBJ whole genome shotgun (WGS) entry which is preliminary data.</text>
</comment>
<feature type="domain" description="SIS" evidence="1">
    <location>
        <begin position="36"/>
        <end position="176"/>
    </location>
</feature>
<dbReference type="InterPro" id="IPR047640">
    <property type="entry name" value="RpiR-like"/>
</dbReference>